<dbReference type="HOGENOM" id="CLU_085083_0_1_5"/>
<dbReference type="InterPro" id="IPR007313">
    <property type="entry name" value="FxsA"/>
</dbReference>
<feature type="transmembrane region" description="Helical" evidence="2">
    <location>
        <begin position="25"/>
        <end position="45"/>
    </location>
</feature>
<dbReference type="PANTHER" id="PTHR35335">
    <property type="entry name" value="UPF0716 PROTEIN FXSA"/>
    <property type="match status" value="1"/>
</dbReference>
<evidence type="ECO:0000313" key="3">
    <source>
        <dbReference type="EMBL" id="ABL70869.1"/>
    </source>
</evidence>
<accession>A1B5S5</accession>
<dbReference type="Proteomes" id="UP000000361">
    <property type="component" value="Chromosome 1"/>
</dbReference>
<dbReference type="Pfam" id="PF04186">
    <property type="entry name" value="FxsA"/>
    <property type="match status" value="1"/>
</dbReference>
<keyword evidence="4" id="KW-1185">Reference proteome</keyword>
<feature type="region of interest" description="Disordered" evidence="1">
    <location>
        <begin position="134"/>
        <end position="192"/>
    </location>
</feature>
<reference evidence="4" key="1">
    <citation type="submission" date="2006-12" db="EMBL/GenBank/DDBJ databases">
        <title>Complete sequence of chromosome 1 of Paracoccus denitrificans PD1222.</title>
        <authorList>
            <person name="Copeland A."/>
            <person name="Lucas S."/>
            <person name="Lapidus A."/>
            <person name="Barry K."/>
            <person name="Detter J.C."/>
            <person name="Glavina del Rio T."/>
            <person name="Hammon N."/>
            <person name="Israni S."/>
            <person name="Dalin E."/>
            <person name="Tice H."/>
            <person name="Pitluck S."/>
            <person name="Munk A.C."/>
            <person name="Brettin T."/>
            <person name="Bruce D."/>
            <person name="Han C."/>
            <person name="Tapia R."/>
            <person name="Gilna P."/>
            <person name="Schmutz J."/>
            <person name="Larimer F."/>
            <person name="Land M."/>
            <person name="Hauser L."/>
            <person name="Kyrpides N."/>
            <person name="Lykidis A."/>
            <person name="Spiro S."/>
            <person name="Richardson D.J."/>
            <person name="Moir J.W.B."/>
            <person name="Ferguson S.J."/>
            <person name="van Spanning R.J.M."/>
            <person name="Richardson P."/>
        </authorList>
    </citation>
    <scope>NUCLEOTIDE SEQUENCE [LARGE SCALE GENOMIC DNA]</scope>
    <source>
        <strain evidence="4">Pd 1222</strain>
    </source>
</reference>
<protein>
    <submittedName>
        <fullName evidence="3">FxsA cytoplasmic membrane protein</fullName>
    </submittedName>
</protein>
<evidence type="ECO:0000313" key="4">
    <source>
        <dbReference type="Proteomes" id="UP000000361"/>
    </source>
</evidence>
<dbReference type="KEGG" id="pde:Pden_2785"/>
<dbReference type="STRING" id="318586.Pden_2785"/>
<dbReference type="EMBL" id="CP000489">
    <property type="protein sequence ID" value="ABL70869.1"/>
    <property type="molecule type" value="Genomic_DNA"/>
</dbReference>
<keyword evidence="2" id="KW-0812">Transmembrane</keyword>
<gene>
    <name evidence="3" type="ordered locus">Pden_2785</name>
</gene>
<keyword evidence="2" id="KW-0472">Membrane</keyword>
<feature type="transmembrane region" description="Helical" evidence="2">
    <location>
        <begin position="74"/>
        <end position="99"/>
    </location>
</feature>
<dbReference type="eggNOG" id="COG3030">
    <property type="taxonomic scope" value="Bacteria"/>
</dbReference>
<dbReference type="NCBIfam" id="NF008528">
    <property type="entry name" value="PRK11463.1-2"/>
    <property type="match status" value="1"/>
</dbReference>
<sequence length="192" mass="20325">MWLLLPFVILPIVEIALFIQVGGVIGVLPTIALVLASAVAGAAVMRHQGARAALDVQRAMQEFRDPGRPMAHGALVMIAGLLMVVPGLFTSALGLLLLIPAVRSLILRQMASRVQVSGSGFSYRQGYGAEGDFGADPAGFRRGPGWRDEGVIDGEYSVQDDPPGPVREGLTDQGDGTGEQSPRRGNSGWTRH</sequence>
<dbReference type="EnsemblBacteria" id="ABL70869">
    <property type="protein sequence ID" value="ABL70869"/>
    <property type="gene ID" value="Pden_2785"/>
</dbReference>
<dbReference type="RefSeq" id="WP_011749060.1">
    <property type="nucleotide sequence ID" value="NC_008686.1"/>
</dbReference>
<dbReference type="GO" id="GO:0016020">
    <property type="term" value="C:membrane"/>
    <property type="evidence" value="ECO:0007669"/>
    <property type="project" value="InterPro"/>
</dbReference>
<dbReference type="PANTHER" id="PTHR35335:SF1">
    <property type="entry name" value="UPF0716 PROTEIN FXSA"/>
    <property type="match status" value="1"/>
</dbReference>
<evidence type="ECO:0000256" key="2">
    <source>
        <dbReference type="SAM" id="Phobius"/>
    </source>
</evidence>
<feature type="compositionally biased region" description="Polar residues" evidence="1">
    <location>
        <begin position="178"/>
        <end position="192"/>
    </location>
</feature>
<dbReference type="OrthoDB" id="9792788at2"/>
<organism evidence="3 4">
    <name type="scientific">Paracoccus denitrificans (strain Pd 1222)</name>
    <dbReference type="NCBI Taxonomy" id="318586"/>
    <lineage>
        <taxon>Bacteria</taxon>
        <taxon>Pseudomonadati</taxon>
        <taxon>Pseudomonadota</taxon>
        <taxon>Alphaproteobacteria</taxon>
        <taxon>Rhodobacterales</taxon>
        <taxon>Paracoccaceae</taxon>
        <taxon>Paracoccus</taxon>
    </lineage>
</organism>
<keyword evidence="2" id="KW-1133">Transmembrane helix</keyword>
<name>A1B5S5_PARDP</name>
<proteinExistence type="predicted"/>
<dbReference type="AlphaFoldDB" id="A1B5S5"/>
<dbReference type="GeneID" id="93451183"/>
<evidence type="ECO:0000256" key="1">
    <source>
        <dbReference type="SAM" id="MobiDB-lite"/>
    </source>
</evidence>